<comment type="caution">
    <text evidence="1">The sequence shown here is derived from an EMBL/GenBank/DDBJ whole genome shotgun (WGS) entry which is preliminary data.</text>
</comment>
<evidence type="ECO:0000313" key="2">
    <source>
        <dbReference type="Proteomes" id="UP001279734"/>
    </source>
</evidence>
<dbReference type="AlphaFoldDB" id="A0AAD3XEN2"/>
<name>A0AAD3XEN2_NEPGR</name>
<protein>
    <submittedName>
        <fullName evidence="1">Uncharacterized protein</fullName>
    </submittedName>
</protein>
<dbReference type="Proteomes" id="UP001279734">
    <property type="component" value="Unassembled WGS sequence"/>
</dbReference>
<sequence>MDRRRSHLLTNSDLDVLEPAASPNVDVPNHVVATLPHTSGTNPSGQVYSTDGDSRASVGGYQLAISLKSSFLSPAVGDGQEIGDDDQVQPTAEPLYDSHPLPITLKPADEVCELVSSPSVGAAASASDELKACLGQLDPASDPSVLSVDNETQPLGVASRESPGLLVSLPLPNSKAASYLTKPLQLEGQHLPDCAIAVLDDVSFCMPTEAAIEEAPTVDSTPSPHDVQCDLAPDVDSACRTAYDVARLRKQLVEIKDQRCLDLYLPCCTQAARESVPDGSSSGCEAAMQGVSLCGDNAFPSCPVGPPVGWTDDELFEKQAVNGRRGAAVVHGVSFVVGSTDSLGSVGYFADWW</sequence>
<dbReference type="EMBL" id="BSYO01000003">
    <property type="protein sequence ID" value="GMH02086.1"/>
    <property type="molecule type" value="Genomic_DNA"/>
</dbReference>
<proteinExistence type="predicted"/>
<reference evidence="1" key="1">
    <citation type="submission" date="2023-05" db="EMBL/GenBank/DDBJ databases">
        <title>Nepenthes gracilis genome sequencing.</title>
        <authorList>
            <person name="Fukushima K."/>
        </authorList>
    </citation>
    <scope>NUCLEOTIDE SEQUENCE</scope>
    <source>
        <strain evidence="1">SING2019-196</strain>
    </source>
</reference>
<accession>A0AAD3XEN2</accession>
<evidence type="ECO:0000313" key="1">
    <source>
        <dbReference type="EMBL" id="GMH02086.1"/>
    </source>
</evidence>
<organism evidence="1 2">
    <name type="scientific">Nepenthes gracilis</name>
    <name type="common">Slender pitcher plant</name>
    <dbReference type="NCBI Taxonomy" id="150966"/>
    <lineage>
        <taxon>Eukaryota</taxon>
        <taxon>Viridiplantae</taxon>
        <taxon>Streptophyta</taxon>
        <taxon>Embryophyta</taxon>
        <taxon>Tracheophyta</taxon>
        <taxon>Spermatophyta</taxon>
        <taxon>Magnoliopsida</taxon>
        <taxon>eudicotyledons</taxon>
        <taxon>Gunneridae</taxon>
        <taxon>Pentapetalae</taxon>
        <taxon>Caryophyllales</taxon>
        <taxon>Nepenthaceae</taxon>
        <taxon>Nepenthes</taxon>
    </lineage>
</organism>
<keyword evidence="2" id="KW-1185">Reference proteome</keyword>
<gene>
    <name evidence="1" type="ORF">Nepgr_003925</name>
</gene>